<sequence length="286" mass="31849">MTESKSNIGSPPSILVTAIEKLLTPLVKLMLSYQITYPQLSTMLKSIYVDVAENEFQVNGKRQSDSRINLLTGVHRKDVKRLRAQSKPSRSVPENISTGAKIIAHWLGTETYLDEQGKPLALKLKPGNGDSSPSFDALVTNVCRQDIRPRVILDEWLRLGIATVTDDRVSLNTGAFTPQKGFDEKAFFFGKNTQDHISASTSNLLGHKPSYFDRSVYYDQLSAASIDELSKLAEHLGMQALTQMNKAALLKQQADSDTLSQLDSYRMNFGIFNFNTQETTQKSPKS</sequence>
<proteinExistence type="predicted"/>
<dbReference type="EMBL" id="NVQR01000163">
    <property type="protein sequence ID" value="PCH58443.1"/>
    <property type="molecule type" value="Genomic_DNA"/>
</dbReference>
<dbReference type="AlphaFoldDB" id="A0A2A4MEV3"/>
<dbReference type="Proteomes" id="UP000218172">
    <property type="component" value="Unassembled WGS sequence"/>
</dbReference>
<dbReference type="Pfam" id="PF20112">
    <property type="entry name" value="DUF6502"/>
    <property type="match status" value="1"/>
</dbReference>
<comment type="caution">
    <text evidence="1">The sequence shown here is derived from an EMBL/GenBank/DDBJ whole genome shotgun (WGS) entry which is preliminary data.</text>
</comment>
<organism evidence="1 2">
    <name type="scientific">SAR86 cluster bacterium</name>
    <dbReference type="NCBI Taxonomy" id="2030880"/>
    <lineage>
        <taxon>Bacteria</taxon>
        <taxon>Pseudomonadati</taxon>
        <taxon>Pseudomonadota</taxon>
        <taxon>Gammaproteobacteria</taxon>
        <taxon>SAR86 cluster</taxon>
    </lineage>
</organism>
<protein>
    <submittedName>
        <fullName evidence="1">Uncharacterized protein</fullName>
    </submittedName>
</protein>
<gene>
    <name evidence="1" type="ORF">COC19_08475</name>
</gene>
<evidence type="ECO:0000313" key="2">
    <source>
        <dbReference type="Proteomes" id="UP000218172"/>
    </source>
</evidence>
<reference evidence="2" key="1">
    <citation type="submission" date="2017-08" db="EMBL/GenBank/DDBJ databases">
        <title>A dynamic microbial community with high functional redundancy inhabits the cold, oxic subseafloor aquifer.</title>
        <authorList>
            <person name="Tully B.J."/>
            <person name="Wheat C.G."/>
            <person name="Glazer B.T."/>
            <person name="Huber J.A."/>
        </authorList>
    </citation>
    <scope>NUCLEOTIDE SEQUENCE [LARGE SCALE GENOMIC DNA]</scope>
</reference>
<name>A0A2A4MEV3_9GAMM</name>
<accession>A0A2A4MEV3</accession>
<evidence type="ECO:0000313" key="1">
    <source>
        <dbReference type="EMBL" id="PCH58443.1"/>
    </source>
</evidence>
<dbReference type="InterPro" id="IPR045445">
    <property type="entry name" value="DUF6502"/>
</dbReference>